<reference evidence="2 3" key="1">
    <citation type="submission" date="2021-04" db="EMBL/GenBank/DDBJ databases">
        <title>Complete genome sequence of Stygiolobus sp. KN-1.</title>
        <authorList>
            <person name="Nakamura K."/>
            <person name="Sakai H."/>
            <person name="Kurosawa N."/>
        </authorList>
    </citation>
    <scope>NUCLEOTIDE SEQUENCE [LARGE SCALE GENOMIC DNA]</scope>
    <source>
        <strain evidence="2 3">KN-1</strain>
    </source>
</reference>
<evidence type="ECO:0000256" key="1">
    <source>
        <dbReference type="SAM" id="Phobius"/>
    </source>
</evidence>
<name>A0A8D5U727_9CREN</name>
<protein>
    <submittedName>
        <fullName evidence="2">Uncharacterized protein</fullName>
    </submittedName>
</protein>
<dbReference type="Proteomes" id="UP000825123">
    <property type="component" value="Chromosome"/>
</dbReference>
<sequence>MKYSIKNNSRGLSSAIAIFIFIAIIVSLAVPFLFYLQYLRQSDQVSGAIVNNYVSLKQLQYKSVLSGHPAIYYSAGTQKGSIIFEYTNGTFVPPINLTIIAILYLDNGVWNNLTALKYPIVINSSQDLSIPSYVVKDPIIIVTSLGNLFYLMPNSSIGPYSLTNKGGVEILAEITSKNNIYAPVANVTTNILDDQFKNYTMPVAFPNITGTFQAKVPQYVYYEFQNGTIITGVFHNWIIQGRAVVNSTTTQGISVTLERQSVVLIANYSELTTPLTLNVVVEEPNSPSTQLISIKVDGKFYSVPGPVKVLAGYVSVDIPNNYLLFNNTRDESNGYIYIYKYQYSQVGSTEYTSPSFVFFIPPTAVNPTLYIYYTEQGYYVHVTIQKEGNTQSYSGFYFILNGTVYDYGKSYWILAGTYVASPTGVFIQCPYPLQSYSIGALYIYYNNVEVWNYNEVTAAVIKLYYPGNIEVKYGINEYYQQL</sequence>
<keyword evidence="3" id="KW-1185">Reference proteome</keyword>
<keyword evidence="1" id="KW-0472">Membrane</keyword>
<feature type="transmembrane region" description="Helical" evidence="1">
    <location>
        <begin position="12"/>
        <end position="36"/>
    </location>
</feature>
<keyword evidence="1" id="KW-0812">Transmembrane</keyword>
<dbReference type="EMBL" id="AP024597">
    <property type="protein sequence ID" value="BCU70192.1"/>
    <property type="molecule type" value="Genomic_DNA"/>
</dbReference>
<dbReference type="KEGG" id="csty:KN1_14890"/>
<organism evidence="2 3">
    <name type="scientific">Stygiolobus caldivivus</name>
    <dbReference type="NCBI Taxonomy" id="2824673"/>
    <lineage>
        <taxon>Archaea</taxon>
        <taxon>Thermoproteota</taxon>
        <taxon>Thermoprotei</taxon>
        <taxon>Sulfolobales</taxon>
        <taxon>Sulfolobaceae</taxon>
        <taxon>Stygiolobus</taxon>
    </lineage>
</organism>
<dbReference type="GeneID" id="66163205"/>
<gene>
    <name evidence="2" type="ORF">KN1_14890</name>
</gene>
<evidence type="ECO:0000313" key="2">
    <source>
        <dbReference type="EMBL" id="BCU70192.1"/>
    </source>
</evidence>
<accession>A0A8D5U727</accession>
<evidence type="ECO:0000313" key="3">
    <source>
        <dbReference type="Proteomes" id="UP000825123"/>
    </source>
</evidence>
<keyword evidence="1" id="KW-1133">Transmembrane helix</keyword>
<dbReference type="AlphaFoldDB" id="A0A8D5U727"/>
<proteinExistence type="predicted"/>
<dbReference type="RefSeq" id="WP_221286642.1">
    <property type="nucleotide sequence ID" value="NZ_AP024597.1"/>
</dbReference>